<evidence type="ECO:0000313" key="5">
    <source>
        <dbReference type="EMBL" id="MDA5194044.1"/>
    </source>
</evidence>
<dbReference type="SUPFAM" id="SSF54909">
    <property type="entry name" value="Dimeric alpha+beta barrel"/>
    <property type="match status" value="1"/>
</dbReference>
<evidence type="ECO:0000256" key="1">
    <source>
        <dbReference type="ARBA" id="ARBA00023015"/>
    </source>
</evidence>
<dbReference type="PRINTS" id="PR00033">
    <property type="entry name" value="HTHASNC"/>
</dbReference>
<dbReference type="PANTHER" id="PTHR30154:SF34">
    <property type="entry name" value="TRANSCRIPTIONAL REGULATOR AZLB"/>
    <property type="match status" value="1"/>
</dbReference>
<keyword evidence="2" id="KW-0238">DNA-binding</keyword>
<name>A0A9X3Z7J5_9PROT</name>
<dbReference type="InterPro" id="IPR019888">
    <property type="entry name" value="Tscrpt_reg_AsnC-like"/>
</dbReference>
<dbReference type="RefSeq" id="WP_274943750.1">
    <property type="nucleotide sequence ID" value="NZ_JANWOI010000003.1"/>
</dbReference>
<dbReference type="Pfam" id="PF13412">
    <property type="entry name" value="HTH_24"/>
    <property type="match status" value="1"/>
</dbReference>
<dbReference type="Gene3D" id="1.10.10.10">
    <property type="entry name" value="Winged helix-like DNA-binding domain superfamily/Winged helix DNA-binding domain"/>
    <property type="match status" value="1"/>
</dbReference>
<dbReference type="InterPro" id="IPR036390">
    <property type="entry name" value="WH_DNA-bd_sf"/>
</dbReference>
<protein>
    <submittedName>
        <fullName evidence="5">Lrp/AsnC family transcriptional regulator</fullName>
    </submittedName>
</protein>
<evidence type="ECO:0000256" key="3">
    <source>
        <dbReference type="ARBA" id="ARBA00023163"/>
    </source>
</evidence>
<organism evidence="5 6">
    <name type="scientific">Govanella unica</name>
    <dbReference type="NCBI Taxonomy" id="2975056"/>
    <lineage>
        <taxon>Bacteria</taxon>
        <taxon>Pseudomonadati</taxon>
        <taxon>Pseudomonadota</taxon>
        <taxon>Alphaproteobacteria</taxon>
        <taxon>Emcibacterales</taxon>
        <taxon>Govanellaceae</taxon>
        <taxon>Govanella</taxon>
    </lineage>
</organism>
<proteinExistence type="predicted"/>
<dbReference type="PROSITE" id="PS50956">
    <property type="entry name" value="HTH_ASNC_2"/>
    <property type="match status" value="1"/>
</dbReference>
<keyword evidence="1" id="KW-0805">Transcription regulation</keyword>
<dbReference type="Gene3D" id="3.30.70.920">
    <property type="match status" value="1"/>
</dbReference>
<dbReference type="InterPro" id="IPR000485">
    <property type="entry name" value="AsnC-type_HTH_dom"/>
</dbReference>
<dbReference type="AlphaFoldDB" id="A0A9X3Z7J5"/>
<sequence>MSFSLERGDLAILNALQDDADKPMAEIAELAGLSLSTCWRRVKLLKEAGIIRKTVALIDARAAGLSFAVETSVTLKEHGQKNRRQFEEFAERRPEIMECRHLTGQRDYQLRIVTPDLAAYEHFLTSVLLEQPSVSAVVSNIVLREVKATTALPLDLLRRS</sequence>
<dbReference type="CDD" id="cd00090">
    <property type="entry name" value="HTH_ARSR"/>
    <property type="match status" value="1"/>
</dbReference>
<evidence type="ECO:0000256" key="2">
    <source>
        <dbReference type="ARBA" id="ARBA00023125"/>
    </source>
</evidence>
<dbReference type="InterPro" id="IPR019887">
    <property type="entry name" value="Tscrpt_reg_AsnC/Lrp_C"/>
</dbReference>
<dbReference type="InterPro" id="IPR011991">
    <property type="entry name" value="ArsR-like_HTH"/>
</dbReference>
<dbReference type="GO" id="GO:0006355">
    <property type="term" value="P:regulation of DNA-templated transcription"/>
    <property type="evidence" value="ECO:0007669"/>
    <property type="project" value="UniProtKB-ARBA"/>
</dbReference>
<comment type="caution">
    <text evidence="5">The sequence shown here is derived from an EMBL/GenBank/DDBJ whole genome shotgun (WGS) entry which is preliminary data.</text>
</comment>
<dbReference type="Proteomes" id="UP001141619">
    <property type="component" value="Unassembled WGS sequence"/>
</dbReference>
<gene>
    <name evidence="5" type="ORF">NYP16_08790</name>
</gene>
<dbReference type="Pfam" id="PF01037">
    <property type="entry name" value="AsnC_trans_reg"/>
    <property type="match status" value="1"/>
</dbReference>
<keyword evidence="6" id="KW-1185">Reference proteome</keyword>
<dbReference type="PANTHER" id="PTHR30154">
    <property type="entry name" value="LEUCINE-RESPONSIVE REGULATORY PROTEIN"/>
    <property type="match status" value="1"/>
</dbReference>
<reference evidence="5" key="1">
    <citation type="submission" date="2022-08" db="EMBL/GenBank/DDBJ databases">
        <authorList>
            <person name="Vandamme P."/>
            <person name="Hettiarachchi A."/>
            <person name="Peeters C."/>
            <person name="Cnockaert M."/>
            <person name="Carlier A."/>
        </authorList>
    </citation>
    <scope>NUCLEOTIDE SEQUENCE</scope>
    <source>
        <strain evidence="5">LMG 31809</strain>
    </source>
</reference>
<dbReference type="SUPFAM" id="SSF46785">
    <property type="entry name" value="Winged helix' DNA-binding domain"/>
    <property type="match status" value="1"/>
</dbReference>
<evidence type="ECO:0000313" key="6">
    <source>
        <dbReference type="Proteomes" id="UP001141619"/>
    </source>
</evidence>
<dbReference type="InterPro" id="IPR011008">
    <property type="entry name" value="Dimeric_a/b-barrel"/>
</dbReference>
<dbReference type="EMBL" id="JANWOI010000003">
    <property type="protein sequence ID" value="MDA5194044.1"/>
    <property type="molecule type" value="Genomic_DNA"/>
</dbReference>
<dbReference type="SMART" id="SM00344">
    <property type="entry name" value="HTH_ASNC"/>
    <property type="match status" value="1"/>
</dbReference>
<dbReference type="InterPro" id="IPR036388">
    <property type="entry name" value="WH-like_DNA-bd_sf"/>
</dbReference>
<dbReference type="GO" id="GO:0043565">
    <property type="term" value="F:sequence-specific DNA binding"/>
    <property type="evidence" value="ECO:0007669"/>
    <property type="project" value="InterPro"/>
</dbReference>
<keyword evidence="3" id="KW-0804">Transcription</keyword>
<evidence type="ECO:0000259" key="4">
    <source>
        <dbReference type="PROSITE" id="PS50956"/>
    </source>
</evidence>
<accession>A0A9X3Z7J5</accession>
<dbReference type="GO" id="GO:0043200">
    <property type="term" value="P:response to amino acid"/>
    <property type="evidence" value="ECO:0007669"/>
    <property type="project" value="TreeGrafter"/>
</dbReference>
<reference evidence="5" key="2">
    <citation type="journal article" date="2023" name="Syst. Appl. Microbiol.">
        <title>Govania unica gen. nov., sp. nov., a rare biosphere bacterium that represents a novel family in the class Alphaproteobacteria.</title>
        <authorList>
            <person name="Vandamme P."/>
            <person name="Peeters C."/>
            <person name="Hettiarachchi A."/>
            <person name="Cnockaert M."/>
            <person name="Carlier A."/>
        </authorList>
    </citation>
    <scope>NUCLEOTIDE SEQUENCE</scope>
    <source>
        <strain evidence="5">LMG 31809</strain>
    </source>
</reference>
<dbReference type="GO" id="GO:0005829">
    <property type="term" value="C:cytosol"/>
    <property type="evidence" value="ECO:0007669"/>
    <property type="project" value="TreeGrafter"/>
</dbReference>
<feature type="domain" description="HTH asnC-type" evidence="4">
    <location>
        <begin position="5"/>
        <end position="66"/>
    </location>
</feature>